<reference evidence="2" key="1">
    <citation type="journal article" date="2021" name="Proc. Natl. Acad. Sci. U.S.A.">
        <title>Three genomes in the algal genus Volvox reveal the fate of a haploid sex-determining region after a transition to homothallism.</title>
        <authorList>
            <person name="Yamamoto K."/>
            <person name="Hamaji T."/>
            <person name="Kawai-Toyooka H."/>
            <person name="Matsuzaki R."/>
            <person name="Takahashi F."/>
            <person name="Nishimura Y."/>
            <person name="Kawachi M."/>
            <person name="Noguchi H."/>
            <person name="Minakuchi Y."/>
            <person name="Umen J.G."/>
            <person name="Toyoda A."/>
            <person name="Nozaki H."/>
        </authorList>
    </citation>
    <scope>NUCLEOTIDE SEQUENCE</scope>
    <source>
        <strain evidence="2">NIES-3786</strain>
    </source>
</reference>
<feature type="region of interest" description="Disordered" evidence="1">
    <location>
        <begin position="100"/>
        <end position="124"/>
    </location>
</feature>
<dbReference type="Proteomes" id="UP000747110">
    <property type="component" value="Unassembled WGS sequence"/>
</dbReference>
<evidence type="ECO:0000256" key="1">
    <source>
        <dbReference type="SAM" id="MobiDB-lite"/>
    </source>
</evidence>
<comment type="caution">
    <text evidence="2">The sequence shown here is derived from an EMBL/GenBank/DDBJ whole genome shotgun (WGS) entry which is preliminary data.</text>
</comment>
<sequence length="485" mass="53077">ITFILFTFLQFGCNDSDLLERFSKTDDYRRKRIRMLAGTSKTTTCSDLMRSLSSIEPWHLPNQHLRVKDICHRNAWSLTVRTHLRGSCIQTHARKGFGTALPRLPPLSGRDKVPTGGVAPSAPVDLGIPEELERLWSGARDEWKRRSIEQPVVLPVERAKVHLVPVGADLPADAALIHDVVAAVQPDAIALESPPQHLKSYTSIAKALEPQLTHLLSSGSRSLTAARACFTQRQREELQTSLLQACRAASIKPDPDQLMHLFRLGSLPFVEWLVPAHLVRTFRSSVTSASGRGGGIGVKQQPQQPMLLVSCGLDRQARAALPAASLFFGREFDLYLEEVEAALGEGAAGELAAWRSALGDRLEACGAGRELAILLTAWEAQCCLGPEQQRAVVRRVEERMRDEGGKEQGRGYGSEVTRSPGADVEAALELEMVRRPADPLVARQLAELASGKNVVRKPQCIVAVVGRVHALSVEDELLKIGGKQL</sequence>
<gene>
    <name evidence="2" type="ORF">Vretifemale_10982</name>
</gene>
<organism evidence="2 3">
    <name type="scientific">Volvox reticuliferus</name>
    <dbReference type="NCBI Taxonomy" id="1737510"/>
    <lineage>
        <taxon>Eukaryota</taxon>
        <taxon>Viridiplantae</taxon>
        <taxon>Chlorophyta</taxon>
        <taxon>core chlorophytes</taxon>
        <taxon>Chlorophyceae</taxon>
        <taxon>CS clade</taxon>
        <taxon>Chlamydomonadales</taxon>
        <taxon>Volvocaceae</taxon>
        <taxon>Volvox</taxon>
    </lineage>
</organism>
<keyword evidence="3" id="KW-1185">Reference proteome</keyword>
<dbReference type="AlphaFoldDB" id="A0A8J4FS19"/>
<proteinExistence type="predicted"/>
<name>A0A8J4FS19_9CHLO</name>
<dbReference type="EMBL" id="BNCP01000022">
    <property type="protein sequence ID" value="GIL82034.1"/>
    <property type="molecule type" value="Genomic_DNA"/>
</dbReference>
<dbReference type="OrthoDB" id="532086at2759"/>
<feature type="non-terminal residue" evidence="2">
    <location>
        <position position="485"/>
    </location>
</feature>
<evidence type="ECO:0000313" key="3">
    <source>
        <dbReference type="Proteomes" id="UP000747110"/>
    </source>
</evidence>
<evidence type="ECO:0000313" key="2">
    <source>
        <dbReference type="EMBL" id="GIL82034.1"/>
    </source>
</evidence>
<protein>
    <submittedName>
        <fullName evidence="2">Uncharacterized protein</fullName>
    </submittedName>
</protein>
<accession>A0A8J4FS19</accession>